<dbReference type="GO" id="GO:0022857">
    <property type="term" value="F:transmembrane transporter activity"/>
    <property type="evidence" value="ECO:0007669"/>
    <property type="project" value="InterPro"/>
</dbReference>
<dbReference type="RefSeq" id="WP_181903085.1">
    <property type="nucleotide sequence ID" value="NZ_QUNG01000007.1"/>
</dbReference>
<dbReference type="PANTHER" id="PTHR43499:SF1">
    <property type="entry name" value="ABC TRANSPORTER I FAMILY MEMBER 1"/>
    <property type="match status" value="1"/>
</dbReference>
<dbReference type="GO" id="GO:0005524">
    <property type="term" value="F:ATP binding"/>
    <property type="evidence" value="ECO:0007669"/>
    <property type="project" value="UniProtKB-KW"/>
</dbReference>
<dbReference type="InterPro" id="IPR005895">
    <property type="entry name" value="ABC_transptr_haem_export_CcmA"/>
</dbReference>
<comment type="caution">
    <text evidence="8">The sequence shown here is derived from an EMBL/GenBank/DDBJ whole genome shotgun (WGS) entry which is preliminary data.</text>
</comment>
<evidence type="ECO:0000313" key="9">
    <source>
        <dbReference type="Proteomes" id="UP000256542"/>
    </source>
</evidence>
<dbReference type="EMBL" id="QUNG01000007">
    <property type="protein sequence ID" value="REG82960.1"/>
    <property type="molecule type" value="Genomic_DNA"/>
</dbReference>
<dbReference type="NCBIfam" id="TIGR01189">
    <property type="entry name" value="ccmA"/>
    <property type="match status" value="1"/>
</dbReference>
<dbReference type="GO" id="GO:0016887">
    <property type="term" value="F:ATP hydrolysis activity"/>
    <property type="evidence" value="ECO:0007669"/>
    <property type="project" value="InterPro"/>
</dbReference>
<evidence type="ECO:0000313" key="8">
    <source>
        <dbReference type="EMBL" id="REG82960.1"/>
    </source>
</evidence>
<feature type="domain" description="ABC transporter" evidence="7">
    <location>
        <begin position="7"/>
        <end position="202"/>
    </location>
</feature>
<keyword evidence="3" id="KW-0201">Cytochrome c-type biogenesis</keyword>
<dbReference type="InterPro" id="IPR017871">
    <property type="entry name" value="ABC_transporter-like_CS"/>
</dbReference>
<proteinExistence type="predicted"/>
<evidence type="ECO:0000259" key="7">
    <source>
        <dbReference type="PROSITE" id="PS50893"/>
    </source>
</evidence>
<dbReference type="Pfam" id="PF00005">
    <property type="entry name" value="ABC_tran"/>
    <property type="match status" value="1"/>
</dbReference>
<name>A0A3E0DME5_9GAMM</name>
<dbReference type="PROSITE" id="PS50893">
    <property type="entry name" value="ABC_TRANSPORTER_2"/>
    <property type="match status" value="1"/>
</dbReference>
<dbReference type="AlphaFoldDB" id="A0A3E0DME5"/>
<protein>
    <submittedName>
        <fullName evidence="8">Heme exporter protein A</fullName>
    </submittedName>
</protein>
<evidence type="ECO:0000256" key="4">
    <source>
        <dbReference type="ARBA" id="ARBA00022840"/>
    </source>
</evidence>
<dbReference type="Gene3D" id="3.40.50.300">
    <property type="entry name" value="P-loop containing nucleotide triphosphate hydrolases"/>
    <property type="match status" value="1"/>
</dbReference>
<sequence>MYSVASLTISDFLVERGESDLLNGLSFSARSGEIVHISGANGAGKSTFFKALLGLLPLLNGTISLNGEVLVRPAQSLLSKSLYIGHGVGLNAALTVMENLSWYFPECHISRFQLVLKELSMSAFAEAQLQQLSAGQLRRVALARLWLSDKPIWLLDEPFTALDQTLISQLEAKMADHISAGGIIILASHLPLKSLPFQRVEL</sequence>
<dbReference type="Proteomes" id="UP000256542">
    <property type="component" value="Unassembled WGS sequence"/>
</dbReference>
<evidence type="ECO:0000256" key="5">
    <source>
        <dbReference type="ARBA" id="ARBA00022967"/>
    </source>
</evidence>
<dbReference type="InterPro" id="IPR027417">
    <property type="entry name" value="P-loop_NTPase"/>
</dbReference>
<accession>A0A3E0DME5</accession>
<dbReference type="GO" id="GO:0017004">
    <property type="term" value="P:cytochrome complex assembly"/>
    <property type="evidence" value="ECO:0007669"/>
    <property type="project" value="UniProtKB-KW"/>
</dbReference>
<keyword evidence="4" id="KW-0067">ATP-binding</keyword>
<evidence type="ECO:0000256" key="2">
    <source>
        <dbReference type="ARBA" id="ARBA00022741"/>
    </source>
</evidence>
<evidence type="ECO:0000256" key="1">
    <source>
        <dbReference type="ARBA" id="ARBA00022448"/>
    </source>
</evidence>
<dbReference type="InterPro" id="IPR003439">
    <property type="entry name" value="ABC_transporter-like_ATP-bd"/>
</dbReference>
<evidence type="ECO:0000256" key="3">
    <source>
        <dbReference type="ARBA" id="ARBA00022748"/>
    </source>
</evidence>
<keyword evidence="2" id="KW-0547">Nucleotide-binding</keyword>
<dbReference type="SUPFAM" id="SSF52540">
    <property type="entry name" value="P-loop containing nucleoside triphosphate hydrolases"/>
    <property type="match status" value="1"/>
</dbReference>
<dbReference type="PANTHER" id="PTHR43499">
    <property type="entry name" value="ABC TRANSPORTER I FAMILY MEMBER 1"/>
    <property type="match status" value="1"/>
</dbReference>
<dbReference type="PROSITE" id="PS00211">
    <property type="entry name" value="ABC_TRANSPORTER_1"/>
    <property type="match status" value="1"/>
</dbReference>
<keyword evidence="9" id="KW-1185">Reference proteome</keyword>
<dbReference type="SMART" id="SM00382">
    <property type="entry name" value="AAA"/>
    <property type="match status" value="1"/>
</dbReference>
<keyword evidence="1" id="KW-0813">Transport</keyword>
<gene>
    <name evidence="8" type="ORF">DFP81_107134</name>
</gene>
<keyword evidence="6" id="KW-0472">Membrane</keyword>
<keyword evidence="5" id="KW-1278">Translocase</keyword>
<organism evidence="8 9">
    <name type="scientific">Marinomonas pollencensis</name>
    <dbReference type="NCBI Taxonomy" id="491954"/>
    <lineage>
        <taxon>Bacteria</taxon>
        <taxon>Pseudomonadati</taxon>
        <taxon>Pseudomonadota</taxon>
        <taxon>Gammaproteobacteria</taxon>
        <taxon>Oceanospirillales</taxon>
        <taxon>Oceanospirillaceae</taxon>
        <taxon>Marinomonas</taxon>
    </lineage>
</organism>
<reference evidence="8 9" key="1">
    <citation type="submission" date="2018-08" db="EMBL/GenBank/DDBJ databases">
        <title>Genomic Encyclopedia of Type Strains, Phase III (KMG-III): the genomes of soil and plant-associated and newly described type strains.</title>
        <authorList>
            <person name="Whitman W."/>
        </authorList>
    </citation>
    <scope>NUCLEOTIDE SEQUENCE [LARGE SCALE GENOMIC DNA]</scope>
    <source>
        <strain evidence="8 9">CECT 7375</strain>
    </source>
</reference>
<evidence type="ECO:0000256" key="6">
    <source>
        <dbReference type="ARBA" id="ARBA00023136"/>
    </source>
</evidence>
<dbReference type="InterPro" id="IPR003593">
    <property type="entry name" value="AAA+_ATPase"/>
</dbReference>